<dbReference type="PROSITE" id="PS50887">
    <property type="entry name" value="GGDEF"/>
    <property type="match status" value="1"/>
</dbReference>
<dbReference type="InterPro" id="IPR043128">
    <property type="entry name" value="Rev_trsase/Diguanyl_cyclase"/>
</dbReference>
<dbReference type="PANTHER" id="PTHR44757:SF2">
    <property type="entry name" value="BIOFILM ARCHITECTURE MAINTENANCE PROTEIN MBAA"/>
    <property type="match status" value="1"/>
</dbReference>
<keyword evidence="1" id="KW-0472">Membrane</keyword>
<feature type="transmembrane region" description="Helical" evidence="1">
    <location>
        <begin position="277"/>
        <end position="299"/>
    </location>
</feature>
<dbReference type="Pfam" id="PF00990">
    <property type="entry name" value="GGDEF"/>
    <property type="match status" value="1"/>
</dbReference>
<dbReference type="Pfam" id="PF05228">
    <property type="entry name" value="CHASE4"/>
    <property type="match status" value="1"/>
</dbReference>
<dbReference type="Gene3D" id="3.30.70.270">
    <property type="match status" value="1"/>
</dbReference>
<name>A0A7C1NZC0_9HYPH</name>
<dbReference type="NCBIfam" id="TIGR00254">
    <property type="entry name" value="GGDEF"/>
    <property type="match status" value="1"/>
</dbReference>
<dbReference type="AlphaFoldDB" id="A0A7C1NZC0"/>
<keyword evidence="1" id="KW-0812">Transmembrane</keyword>
<dbReference type="PANTHER" id="PTHR44757">
    <property type="entry name" value="DIGUANYLATE CYCLASE DGCP"/>
    <property type="match status" value="1"/>
</dbReference>
<dbReference type="InterPro" id="IPR052155">
    <property type="entry name" value="Biofilm_reg_signaling"/>
</dbReference>
<dbReference type="SUPFAM" id="SSF55073">
    <property type="entry name" value="Nucleotide cyclase"/>
    <property type="match status" value="1"/>
</dbReference>
<protein>
    <submittedName>
        <fullName evidence="3">Diguanylate cyclase</fullName>
    </submittedName>
</protein>
<dbReference type="SMART" id="SM00267">
    <property type="entry name" value="GGDEF"/>
    <property type="match status" value="1"/>
</dbReference>
<evidence type="ECO:0000256" key="1">
    <source>
        <dbReference type="SAM" id="Phobius"/>
    </source>
</evidence>
<dbReference type="InterPro" id="IPR000160">
    <property type="entry name" value="GGDEF_dom"/>
</dbReference>
<proteinExistence type="predicted"/>
<keyword evidence="1" id="KW-1133">Transmembrane helix</keyword>
<reference evidence="3" key="1">
    <citation type="journal article" date="2020" name="mSystems">
        <title>Genome- and Community-Level Interaction Insights into Carbon Utilization and Element Cycling Functions of Hydrothermarchaeota in Hydrothermal Sediment.</title>
        <authorList>
            <person name="Zhou Z."/>
            <person name="Liu Y."/>
            <person name="Xu W."/>
            <person name="Pan J."/>
            <person name="Luo Z.H."/>
            <person name="Li M."/>
        </authorList>
    </citation>
    <scope>NUCLEOTIDE SEQUENCE [LARGE SCALE GENOMIC DNA]</scope>
    <source>
        <strain evidence="3">SpSt-243</strain>
    </source>
</reference>
<evidence type="ECO:0000259" key="2">
    <source>
        <dbReference type="PROSITE" id="PS50887"/>
    </source>
</evidence>
<gene>
    <name evidence="3" type="ORF">ENP70_20820</name>
</gene>
<dbReference type="InterPro" id="IPR007892">
    <property type="entry name" value="CHASE4"/>
</dbReference>
<dbReference type="CDD" id="cd01949">
    <property type="entry name" value="GGDEF"/>
    <property type="match status" value="1"/>
</dbReference>
<sequence length="505" mass="54338">MAKEMDGWQVPGMTGAPRLGLPAMVKLFSIVLITLSALSLLLIGYIASRKADDIAAEKQVLLLENVLRDRQSLLARDQLGLARWDRSVQYITLKFRASYVIEEFVSSLWYDFGHERSFLIGLGGRVLMSAWQDKVDLTARDLKPGDDLKAIADLALTRHHAHRTTIKGGFGQQSVPASQVHAIAAFGFAEVDGEVMLATAMAIVPDDGEVALPEGDPVILVSARPIDADLVADLNSQLEYENLQFRRNGDGMLVVKSADGQTLGSFDFGLFKPGADIWTITVPAVVLLCGLMLAASFVLGRYIGRLSERLEESEKRNRELAHRDALSGLANRLCFDNALNEAAERLAHAPFAVIACDLDRFKAVNDLHGHGAGDEVIRVVAERLRETVGENGMVGRVGGDEFVILVHAFRDRPRLSMLAQSIIASVSRPITLSSGPEVDIGISLGLATAPENGSAARPIMAMADRALYASKDGGRGRAFFAEDLAPDEGAMAEAGAGTAARVDAA</sequence>
<dbReference type="InterPro" id="IPR029787">
    <property type="entry name" value="Nucleotide_cyclase"/>
</dbReference>
<evidence type="ECO:0000313" key="3">
    <source>
        <dbReference type="EMBL" id="HEB46068.1"/>
    </source>
</evidence>
<organism evidence="3">
    <name type="scientific">Agrobacterium albertimagni</name>
    <dbReference type="NCBI Taxonomy" id="147266"/>
    <lineage>
        <taxon>Bacteria</taxon>
        <taxon>Pseudomonadati</taxon>
        <taxon>Pseudomonadota</taxon>
        <taxon>Alphaproteobacteria</taxon>
        <taxon>Hyphomicrobiales</taxon>
        <taxon>Rhizobiaceae</taxon>
        <taxon>Rhizobium/Agrobacterium group</taxon>
        <taxon>Agrobacterium</taxon>
    </lineage>
</organism>
<comment type="caution">
    <text evidence="3">The sequence shown here is derived from an EMBL/GenBank/DDBJ whole genome shotgun (WGS) entry which is preliminary data.</text>
</comment>
<feature type="domain" description="GGDEF" evidence="2">
    <location>
        <begin position="349"/>
        <end position="483"/>
    </location>
</feature>
<dbReference type="EMBL" id="DSKI01001067">
    <property type="protein sequence ID" value="HEB46068.1"/>
    <property type="molecule type" value="Genomic_DNA"/>
</dbReference>
<accession>A0A7C1NZC0</accession>
<feature type="transmembrane region" description="Helical" evidence="1">
    <location>
        <begin position="27"/>
        <end position="47"/>
    </location>
</feature>